<keyword evidence="10" id="KW-1185">Reference proteome</keyword>
<feature type="domain" description="DHFR" evidence="9">
    <location>
        <begin position="3"/>
        <end position="161"/>
    </location>
</feature>
<dbReference type="AlphaFoldDB" id="A0A8B6X100"/>
<evidence type="ECO:0000313" key="10">
    <source>
        <dbReference type="Proteomes" id="UP000675920"/>
    </source>
</evidence>
<dbReference type="PRINTS" id="PR00070">
    <property type="entry name" value="DHFR"/>
</dbReference>
<evidence type="ECO:0000256" key="3">
    <source>
        <dbReference type="ARBA" id="ARBA00012856"/>
    </source>
</evidence>
<protein>
    <recommendedName>
        <fullName evidence="3 8">Dihydrofolate reductase</fullName>
        <ecNumber evidence="3 8">1.5.1.3</ecNumber>
    </recommendedName>
</protein>
<comment type="similarity">
    <text evidence="2 8">Belongs to the dihydrofolate reductase family.</text>
</comment>
<dbReference type="Gene3D" id="3.40.430.10">
    <property type="entry name" value="Dihydrofolate Reductase, subunit A"/>
    <property type="match status" value="1"/>
</dbReference>
<evidence type="ECO:0000256" key="8">
    <source>
        <dbReference type="PIRNR" id="PIRNR000194"/>
    </source>
</evidence>
<evidence type="ECO:0000313" key="11">
    <source>
        <dbReference type="RefSeq" id="WP_028310051.1"/>
    </source>
</evidence>
<dbReference type="PROSITE" id="PS51330">
    <property type="entry name" value="DHFR_2"/>
    <property type="match status" value="1"/>
</dbReference>
<evidence type="ECO:0000256" key="5">
    <source>
        <dbReference type="ARBA" id="ARBA00022857"/>
    </source>
</evidence>
<name>A0A8B6X100_9BURK</name>
<dbReference type="FunFam" id="3.40.430.10:FF:000001">
    <property type="entry name" value="Dihydrofolate reductase"/>
    <property type="match status" value="1"/>
</dbReference>
<dbReference type="GO" id="GO:0006730">
    <property type="term" value="P:one-carbon metabolic process"/>
    <property type="evidence" value="ECO:0007669"/>
    <property type="project" value="UniProtKB-KW"/>
</dbReference>
<reference evidence="11" key="4">
    <citation type="submission" date="2025-08" db="UniProtKB">
        <authorList>
            <consortium name="RefSeq"/>
        </authorList>
    </citation>
    <scope>IDENTIFICATION</scope>
</reference>
<evidence type="ECO:0000256" key="7">
    <source>
        <dbReference type="ARBA" id="ARBA00025067"/>
    </source>
</evidence>
<dbReference type="GO" id="GO:0005829">
    <property type="term" value="C:cytosol"/>
    <property type="evidence" value="ECO:0007669"/>
    <property type="project" value="TreeGrafter"/>
</dbReference>
<dbReference type="GO" id="GO:0046654">
    <property type="term" value="P:tetrahydrofolate biosynthetic process"/>
    <property type="evidence" value="ECO:0007669"/>
    <property type="project" value="UniProtKB-UniPathway"/>
</dbReference>
<dbReference type="GO" id="GO:0046655">
    <property type="term" value="P:folic acid metabolic process"/>
    <property type="evidence" value="ECO:0007669"/>
    <property type="project" value="TreeGrafter"/>
</dbReference>
<dbReference type="UniPathway" id="UPA00077">
    <property type="reaction ID" value="UER00158"/>
</dbReference>
<dbReference type="OrthoDB" id="9804315at2"/>
<organism evidence="10 11">
    <name type="scientific">Derxia gummosa DSM 723</name>
    <dbReference type="NCBI Taxonomy" id="1121388"/>
    <lineage>
        <taxon>Bacteria</taxon>
        <taxon>Pseudomonadati</taxon>
        <taxon>Pseudomonadota</taxon>
        <taxon>Betaproteobacteria</taxon>
        <taxon>Burkholderiales</taxon>
        <taxon>Alcaligenaceae</taxon>
        <taxon>Derxia</taxon>
    </lineage>
</organism>
<keyword evidence="5 8" id="KW-0521">NADP</keyword>
<dbReference type="CDD" id="cd00209">
    <property type="entry name" value="DHFR"/>
    <property type="match status" value="1"/>
</dbReference>
<comment type="pathway">
    <text evidence="1 8">Cofactor biosynthesis; tetrahydrofolate biosynthesis; 5,6,7,8-tetrahydrofolate from 7,8-dihydrofolate: step 1/1.</text>
</comment>
<dbReference type="GO" id="GO:0070401">
    <property type="term" value="F:NADP+ binding"/>
    <property type="evidence" value="ECO:0007669"/>
    <property type="project" value="UniProtKB-ARBA"/>
</dbReference>
<evidence type="ECO:0000256" key="4">
    <source>
        <dbReference type="ARBA" id="ARBA00022563"/>
    </source>
</evidence>
<dbReference type="PANTHER" id="PTHR48069:SF3">
    <property type="entry name" value="DIHYDROFOLATE REDUCTASE"/>
    <property type="match status" value="1"/>
</dbReference>
<evidence type="ECO:0000256" key="6">
    <source>
        <dbReference type="ARBA" id="ARBA00023002"/>
    </source>
</evidence>
<dbReference type="InterPro" id="IPR012259">
    <property type="entry name" value="DHFR"/>
</dbReference>
<dbReference type="InterPro" id="IPR001796">
    <property type="entry name" value="DHFR_dom"/>
</dbReference>
<reference evidence="11" key="3">
    <citation type="journal article" date="2014" name="Curr. Opin. Chem. Biol.">
        <title>Protein motions and the activation of the CH bond catalyzed by dihydrofolate reductase.</title>
        <authorList>
            <person name="Francis K."/>
            <person name="Kohen A."/>
        </authorList>
    </citation>
    <scope>NUCLEOTIDE SEQUENCE</scope>
</reference>
<dbReference type="RefSeq" id="WP_028310051.1">
    <property type="nucleotide sequence ID" value="NZ_AXWS01000007.1"/>
</dbReference>
<dbReference type="GO" id="GO:0046452">
    <property type="term" value="P:dihydrofolate metabolic process"/>
    <property type="evidence" value="ECO:0007669"/>
    <property type="project" value="TreeGrafter"/>
</dbReference>
<accession>A0A8B6X100</accession>
<keyword evidence="4 8" id="KW-0554">One-carbon metabolism</keyword>
<evidence type="ECO:0000256" key="1">
    <source>
        <dbReference type="ARBA" id="ARBA00004903"/>
    </source>
</evidence>
<sequence length="162" mass="17441">MTTLSVIVAVARNGIIGRDNTLPWRLPADLKHFRATTMGAPIVMGRNTWESLGRPLPGRRHIVVSRNRDYVAAGAEVVASLDAALALVAEVPEVFVIGGAQLYALAFPRAQRFVITEVALEPEGDTRLPPLPAGLVETSRETHPADAETGAPAHAFVEYRRG</sequence>
<dbReference type="PANTHER" id="PTHR48069">
    <property type="entry name" value="DIHYDROFOLATE REDUCTASE"/>
    <property type="match status" value="1"/>
</dbReference>
<reference evidence="11" key="2">
    <citation type="journal article" date="2004" name="Annu. Rev. Biophys. Biomol. Struct.">
        <title>Structure, dynamics, and catalytic function of dihydrofolate reductase.</title>
        <authorList>
            <person name="Schnell J.R."/>
            <person name="Dyson H.J."/>
            <person name="Wright P.E."/>
        </authorList>
    </citation>
    <scope>NUCLEOTIDE SEQUENCE</scope>
</reference>
<reference evidence="11" key="1">
    <citation type="journal article" date="1980" name="Adv Pharmacol Chemother">
        <title>Dihydrofolate reductase: binding of substrates and inhibitors and catalytic mechanism.</title>
        <authorList>
            <person name="Gready J.E."/>
        </authorList>
    </citation>
    <scope>NUCLEOTIDE SEQUENCE</scope>
</reference>
<dbReference type="Pfam" id="PF00186">
    <property type="entry name" value="DHFR_1"/>
    <property type="match status" value="1"/>
</dbReference>
<evidence type="ECO:0000259" key="9">
    <source>
        <dbReference type="PROSITE" id="PS51330"/>
    </source>
</evidence>
<dbReference type="InterPro" id="IPR024072">
    <property type="entry name" value="DHFR-like_dom_sf"/>
</dbReference>
<dbReference type="Proteomes" id="UP000675920">
    <property type="component" value="Unplaced"/>
</dbReference>
<proteinExistence type="inferred from homology"/>
<comment type="function">
    <text evidence="7 8">Key enzyme in folate metabolism. Catalyzes an essential reaction for de novo glycine and purine synthesis, and for DNA precursor synthesis.</text>
</comment>
<dbReference type="GO" id="GO:0004146">
    <property type="term" value="F:dihydrofolate reductase activity"/>
    <property type="evidence" value="ECO:0007669"/>
    <property type="project" value="UniProtKB-EC"/>
</dbReference>
<dbReference type="SUPFAM" id="SSF53597">
    <property type="entry name" value="Dihydrofolate reductase-like"/>
    <property type="match status" value="1"/>
</dbReference>
<dbReference type="EC" id="1.5.1.3" evidence="3 8"/>
<comment type="catalytic activity">
    <reaction evidence="8">
        <text>(6S)-5,6,7,8-tetrahydrofolate + NADP(+) = 7,8-dihydrofolate + NADPH + H(+)</text>
        <dbReference type="Rhea" id="RHEA:15009"/>
        <dbReference type="ChEBI" id="CHEBI:15378"/>
        <dbReference type="ChEBI" id="CHEBI:57451"/>
        <dbReference type="ChEBI" id="CHEBI:57453"/>
        <dbReference type="ChEBI" id="CHEBI:57783"/>
        <dbReference type="ChEBI" id="CHEBI:58349"/>
        <dbReference type="EC" id="1.5.1.3"/>
    </reaction>
</comment>
<evidence type="ECO:0000256" key="2">
    <source>
        <dbReference type="ARBA" id="ARBA00009539"/>
    </source>
</evidence>
<keyword evidence="6 8" id="KW-0560">Oxidoreductase</keyword>
<dbReference type="PIRSF" id="PIRSF000194">
    <property type="entry name" value="DHFR"/>
    <property type="match status" value="1"/>
</dbReference>